<keyword evidence="1" id="KW-0645">Protease</keyword>
<evidence type="ECO:0000256" key="4">
    <source>
        <dbReference type="ARBA" id="ARBA00022833"/>
    </source>
</evidence>
<dbReference type="RefSeq" id="WP_013607516.1">
    <property type="nucleotide sequence ID" value="NC_015152.1"/>
</dbReference>
<evidence type="ECO:0000313" key="8">
    <source>
        <dbReference type="Proteomes" id="UP000008466"/>
    </source>
</evidence>
<evidence type="ECO:0000256" key="3">
    <source>
        <dbReference type="ARBA" id="ARBA00022801"/>
    </source>
</evidence>
<protein>
    <submittedName>
        <fullName evidence="7">DNA repair protein RadC</fullName>
    </submittedName>
</protein>
<dbReference type="PANTHER" id="PTHR30471:SF3">
    <property type="entry name" value="UPF0758 PROTEIN YEES-RELATED"/>
    <property type="match status" value="1"/>
</dbReference>
<dbReference type="PROSITE" id="PS01302">
    <property type="entry name" value="UPF0758"/>
    <property type="match status" value="1"/>
</dbReference>
<sequence length="156" mass="17562">MRSDIMKKYENLKKQQLLDILVSLSVAETPSIGTPSEAYTKLLQCIPPVDFFYNEYFFTVTLNGAHQIIDAHVISKGLVNRTLVHPREVFRPAILDNSTAIVIAHNHPSGNLEPSAEDKDVTFRIRQAGDLIGIRVLDHLIFSQNGYFSMLESGMF</sequence>
<dbReference type="KEGG" id="sbu:SpiBuddy_1843"/>
<keyword evidence="2" id="KW-0479">Metal-binding</keyword>
<dbReference type="GO" id="GO:0008237">
    <property type="term" value="F:metallopeptidase activity"/>
    <property type="evidence" value="ECO:0007669"/>
    <property type="project" value="UniProtKB-KW"/>
</dbReference>
<feature type="domain" description="MPN" evidence="6">
    <location>
        <begin position="31"/>
        <end position="156"/>
    </location>
</feature>
<dbReference type="GO" id="GO:0046872">
    <property type="term" value="F:metal ion binding"/>
    <property type="evidence" value="ECO:0007669"/>
    <property type="project" value="UniProtKB-KW"/>
</dbReference>
<dbReference type="HOGENOM" id="CLU_073529_3_0_12"/>
<dbReference type="Pfam" id="PF04002">
    <property type="entry name" value="RadC"/>
    <property type="match status" value="1"/>
</dbReference>
<evidence type="ECO:0000256" key="2">
    <source>
        <dbReference type="ARBA" id="ARBA00022723"/>
    </source>
</evidence>
<dbReference type="InterPro" id="IPR025657">
    <property type="entry name" value="RadC_JAB"/>
</dbReference>
<accession>F0RWN6</accession>
<proteinExistence type="predicted"/>
<keyword evidence="5" id="KW-0482">Metalloprotease</keyword>
<dbReference type="STRING" id="158189.SpiBuddy_1843"/>
<dbReference type="eggNOG" id="COG2003">
    <property type="taxonomic scope" value="Bacteria"/>
</dbReference>
<dbReference type="InterPro" id="IPR037518">
    <property type="entry name" value="MPN"/>
</dbReference>
<reference evidence="8" key="1">
    <citation type="submission" date="2011-02" db="EMBL/GenBank/DDBJ databases">
        <title>Complete sequence of Spirochaeta sp. Buddy.</title>
        <authorList>
            <person name="Lucas S."/>
            <person name="Copeland A."/>
            <person name="Lapidus A."/>
            <person name="Cheng J.-F."/>
            <person name="Goodwin L."/>
            <person name="Pitluck S."/>
            <person name="Zeytun A."/>
            <person name="Detter J.C."/>
            <person name="Han C."/>
            <person name="Tapia R."/>
            <person name="Land M."/>
            <person name="Hauser L."/>
            <person name="Kyrpides N."/>
            <person name="Ivanova N."/>
            <person name="Mikhailova N."/>
            <person name="Pagani I."/>
            <person name="Ritalahti K.M."/>
            <person name="Loeffler F.E."/>
            <person name="Woyke T."/>
        </authorList>
    </citation>
    <scope>NUCLEOTIDE SEQUENCE [LARGE SCALE GENOMIC DNA]</scope>
    <source>
        <strain evidence="8">ATCC BAA-1886 / DSM 22777 / Buddy</strain>
    </source>
</reference>
<evidence type="ECO:0000313" key="7">
    <source>
        <dbReference type="EMBL" id="ADY13667.1"/>
    </source>
</evidence>
<name>F0RWN6_SPHGB</name>
<organism evidence="7 8">
    <name type="scientific">Sphaerochaeta globosa (strain ATCC BAA-1886 / DSM 22777 / Buddy)</name>
    <name type="common">Spirochaeta sp. (strain Buddy)</name>
    <dbReference type="NCBI Taxonomy" id="158189"/>
    <lineage>
        <taxon>Bacteria</taxon>
        <taxon>Pseudomonadati</taxon>
        <taxon>Spirochaetota</taxon>
        <taxon>Spirochaetia</taxon>
        <taxon>Spirochaetales</taxon>
        <taxon>Sphaerochaetaceae</taxon>
        <taxon>Sphaerochaeta</taxon>
    </lineage>
</organism>
<dbReference type="EMBL" id="CP002541">
    <property type="protein sequence ID" value="ADY13667.1"/>
    <property type="molecule type" value="Genomic_DNA"/>
</dbReference>
<dbReference type="PROSITE" id="PS50249">
    <property type="entry name" value="MPN"/>
    <property type="match status" value="1"/>
</dbReference>
<dbReference type="PANTHER" id="PTHR30471">
    <property type="entry name" value="DNA REPAIR PROTEIN RADC"/>
    <property type="match status" value="1"/>
</dbReference>
<dbReference type="InterPro" id="IPR001405">
    <property type="entry name" value="UPF0758"/>
</dbReference>
<keyword evidence="8" id="KW-1185">Reference proteome</keyword>
<dbReference type="OrthoDB" id="9804482at2"/>
<evidence type="ECO:0000256" key="5">
    <source>
        <dbReference type="ARBA" id="ARBA00023049"/>
    </source>
</evidence>
<dbReference type="AlphaFoldDB" id="F0RWN6"/>
<dbReference type="Gene3D" id="3.40.140.10">
    <property type="entry name" value="Cytidine Deaminase, domain 2"/>
    <property type="match status" value="1"/>
</dbReference>
<evidence type="ECO:0000259" key="6">
    <source>
        <dbReference type="PROSITE" id="PS50249"/>
    </source>
</evidence>
<evidence type="ECO:0000256" key="1">
    <source>
        <dbReference type="ARBA" id="ARBA00022670"/>
    </source>
</evidence>
<dbReference type="GO" id="GO:0006508">
    <property type="term" value="P:proteolysis"/>
    <property type="evidence" value="ECO:0007669"/>
    <property type="project" value="UniProtKB-KW"/>
</dbReference>
<gene>
    <name evidence="7" type="ordered locus">SpiBuddy_1843</name>
</gene>
<keyword evidence="3" id="KW-0378">Hydrolase</keyword>
<dbReference type="CDD" id="cd08071">
    <property type="entry name" value="MPN_DUF2466"/>
    <property type="match status" value="1"/>
</dbReference>
<dbReference type="Proteomes" id="UP000008466">
    <property type="component" value="Chromosome"/>
</dbReference>
<dbReference type="InterPro" id="IPR020891">
    <property type="entry name" value="UPF0758_CS"/>
</dbReference>
<keyword evidence="4" id="KW-0862">Zinc</keyword>